<gene>
    <name evidence="7 9" type="primary">gatA</name>
    <name evidence="9" type="ORF">LGH70_02060</name>
</gene>
<feature type="active site" description="Acyl-ester intermediate" evidence="7">
    <location>
        <position position="175"/>
    </location>
</feature>
<evidence type="ECO:0000256" key="5">
    <source>
        <dbReference type="ARBA" id="ARBA00022840"/>
    </source>
</evidence>
<comment type="subunit">
    <text evidence="1 7">Heterotrimer of A, B and C subunits.</text>
</comment>
<dbReference type="PANTHER" id="PTHR11895:SF151">
    <property type="entry name" value="GLUTAMYL-TRNA(GLN) AMIDOTRANSFERASE SUBUNIT A"/>
    <property type="match status" value="1"/>
</dbReference>
<evidence type="ECO:0000256" key="1">
    <source>
        <dbReference type="ARBA" id="ARBA00011123"/>
    </source>
</evidence>
<proteinExistence type="inferred from homology"/>
<keyword evidence="3 7" id="KW-0436">Ligase</keyword>
<feature type="active site" description="Charge relay system" evidence="7">
    <location>
        <position position="76"/>
    </location>
</feature>
<evidence type="ECO:0000256" key="2">
    <source>
        <dbReference type="ARBA" id="ARBA00014428"/>
    </source>
</evidence>
<dbReference type="InterPro" id="IPR023631">
    <property type="entry name" value="Amidase_dom"/>
</dbReference>
<keyword evidence="4 7" id="KW-0547">Nucleotide-binding</keyword>
<feature type="domain" description="Amidase" evidence="8">
    <location>
        <begin position="24"/>
        <end position="464"/>
    </location>
</feature>
<name>A0ABS8A7G8_9BACT</name>
<feature type="active site" description="Charge relay system" evidence="7">
    <location>
        <position position="151"/>
    </location>
</feature>
<dbReference type="PANTHER" id="PTHR11895">
    <property type="entry name" value="TRANSAMIDASE"/>
    <property type="match status" value="1"/>
</dbReference>
<comment type="catalytic activity">
    <reaction evidence="7">
        <text>L-glutamyl-tRNA(Gln) + L-glutamine + ATP + H2O = L-glutaminyl-tRNA(Gln) + L-glutamate + ADP + phosphate + H(+)</text>
        <dbReference type="Rhea" id="RHEA:17521"/>
        <dbReference type="Rhea" id="RHEA-COMP:9681"/>
        <dbReference type="Rhea" id="RHEA-COMP:9684"/>
        <dbReference type="ChEBI" id="CHEBI:15377"/>
        <dbReference type="ChEBI" id="CHEBI:15378"/>
        <dbReference type="ChEBI" id="CHEBI:29985"/>
        <dbReference type="ChEBI" id="CHEBI:30616"/>
        <dbReference type="ChEBI" id="CHEBI:43474"/>
        <dbReference type="ChEBI" id="CHEBI:58359"/>
        <dbReference type="ChEBI" id="CHEBI:78520"/>
        <dbReference type="ChEBI" id="CHEBI:78521"/>
        <dbReference type="ChEBI" id="CHEBI:456216"/>
        <dbReference type="EC" id="6.3.5.7"/>
    </reaction>
</comment>
<organism evidence="9 10">
    <name type="scientific">Hymenobacter nitidus</name>
    <dbReference type="NCBI Taxonomy" id="2880929"/>
    <lineage>
        <taxon>Bacteria</taxon>
        <taxon>Pseudomonadati</taxon>
        <taxon>Bacteroidota</taxon>
        <taxon>Cytophagia</taxon>
        <taxon>Cytophagales</taxon>
        <taxon>Hymenobacteraceae</taxon>
        <taxon>Hymenobacter</taxon>
    </lineage>
</organism>
<dbReference type="Gene3D" id="3.90.1300.10">
    <property type="entry name" value="Amidase signature (AS) domain"/>
    <property type="match status" value="1"/>
</dbReference>
<dbReference type="SUPFAM" id="SSF75304">
    <property type="entry name" value="Amidase signature (AS) enzymes"/>
    <property type="match status" value="1"/>
</dbReference>
<dbReference type="EMBL" id="JAJADQ010000001">
    <property type="protein sequence ID" value="MCB2376348.1"/>
    <property type="molecule type" value="Genomic_DNA"/>
</dbReference>
<evidence type="ECO:0000256" key="7">
    <source>
        <dbReference type="HAMAP-Rule" id="MF_00120"/>
    </source>
</evidence>
<dbReference type="InterPro" id="IPR000120">
    <property type="entry name" value="Amidase"/>
</dbReference>
<comment type="function">
    <text evidence="7">Allows the formation of correctly charged Gln-tRNA(Gln) through the transamidation of misacylated Glu-tRNA(Gln) in organisms which lack glutaminyl-tRNA synthetase. The reaction takes place in the presence of glutamine and ATP through an activated gamma-phospho-Glu-tRNA(Gln).</text>
</comment>
<comment type="caution">
    <text evidence="9">The sequence shown here is derived from an EMBL/GenBank/DDBJ whole genome shotgun (WGS) entry which is preliminary data.</text>
</comment>
<evidence type="ECO:0000313" key="10">
    <source>
        <dbReference type="Proteomes" id="UP001165297"/>
    </source>
</evidence>
<keyword evidence="5 7" id="KW-0067">ATP-binding</keyword>
<evidence type="ECO:0000256" key="3">
    <source>
        <dbReference type="ARBA" id="ARBA00022598"/>
    </source>
</evidence>
<reference evidence="9" key="1">
    <citation type="submission" date="2021-10" db="EMBL/GenBank/DDBJ databases">
        <authorList>
            <person name="Dean J.D."/>
            <person name="Kim M.K."/>
            <person name="Newey C.N."/>
            <person name="Stoker T.S."/>
            <person name="Thompson D.W."/>
            <person name="Grose J.H."/>
        </authorList>
    </citation>
    <scope>NUCLEOTIDE SEQUENCE</scope>
    <source>
        <strain evidence="9">BT635</strain>
    </source>
</reference>
<protein>
    <recommendedName>
        <fullName evidence="2 7">Glutamyl-tRNA(Gln) amidotransferase subunit A</fullName>
        <shortName evidence="7">Glu-ADT subunit A</shortName>
        <ecNumber evidence="7">6.3.5.7</ecNumber>
    </recommendedName>
</protein>
<keyword evidence="6 7" id="KW-0648">Protein biosynthesis</keyword>
<dbReference type="HAMAP" id="MF_00120">
    <property type="entry name" value="GatA"/>
    <property type="match status" value="1"/>
</dbReference>
<evidence type="ECO:0000256" key="4">
    <source>
        <dbReference type="ARBA" id="ARBA00022741"/>
    </source>
</evidence>
<accession>A0ABS8A7G8</accession>
<dbReference type="InterPro" id="IPR004412">
    <property type="entry name" value="GatA"/>
</dbReference>
<sequence length="479" mass="51880">MRRFTSLTEVRNELTAGTTTCRQLVEYYLDNIQKKSHLNAFLEVWPDEARAQADAVDAKLAAGTAGKLAGMVLGLKDVLAYKDHALQSSSHILDGFKSLYTGTAVQRLLDQDAIIIGRQNCDEFAMGASNETSYFGPARNEIDPERVPGGSSGGSAVAVQADLCLASIGSDTGGSVRQPAAFCGVVGFKPTYSRISRYGLVAYASSFDQIGTLTRSVEDAALLLEVMAGPDDFDSTVSQQPVPAYSKLLTPAPHYRIGYIRDTMERPGLNPEIKAAVEDVLDTLRGQGHVVDAVDFPYLDYIVPSYYILTTAEASSNLSRFDGVKYGFRAPDATDLESLYKKTRAQGFGPEVQRRILLGTFVLSADYYDAYYTKAQRVRRLIKDKTDELLRQYDFLVLPTTPTTAFKIGENQKDALAMYLADIFTVQASLAGVPAISVPAGADAAGLPIGVQVLSGAFREEHLLAFANSLTESLTPAIP</sequence>
<dbReference type="NCBIfam" id="TIGR00132">
    <property type="entry name" value="gatA"/>
    <property type="match status" value="1"/>
</dbReference>
<comment type="similarity">
    <text evidence="7">Belongs to the amidase family. GatA subfamily.</text>
</comment>
<evidence type="ECO:0000256" key="6">
    <source>
        <dbReference type="ARBA" id="ARBA00022917"/>
    </source>
</evidence>
<keyword evidence="10" id="KW-1185">Reference proteome</keyword>
<evidence type="ECO:0000313" key="9">
    <source>
        <dbReference type="EMBL" id="MCB2376348.1"/>
    </source>
</evidence>
<evidence type="ECO:0000259" key="8">
    <source>
        <dbReference type="Pfam" id="PF01425"/>
    </source>
</evidence>
<dbReference type="Proteomes" id="UP001165297">
    <property type="component" value="Unassembled WGS sequence"/>
</dbReference>
<dbReference type="EC" id="6.3.5.7" evidence="7"/>
<dbReference type="InterPro" id="IPR036928">
    <property type="entry name" value="AS_sf"/>
</dbReference>
<dbReference type="RefSeq" id="WP_226182189.1">
    <property type="nucleotide sequence ID" value="NZ_JAJADQ010000001.1"/>
</dbReference>
<dbReference type="Pfam" id="PF01425">
    <property type="entry name" value="Amidase"/>
    <property type="match status" value="1"/>
</dbReference>